<evidence type="ECO:0000256" key="1">
    <source>
        <dbReference type="ARBA" id="ARBA00012528"/>
    </source>
</evidence>
<evidence type="ECO:0000259" key="4">
    <source>
        <dbReference type="PROSITE" id="PS50110"/>
    </source>
</evidence>
<dbReference type="InterPro" id="IPR001789">
    <property type="entry name" value="Sig_transdc_resp-reg_receiver"/>
</dbReference>
<keyword evidence="6" id="KW-0808">Transferase</keyword>
<dbReference type="PROSITE" id="PS50887">
    <property type="entry name" value="GGDEF"/>
    <property type="match status" value="1"/>
</dbReference>
<feature type="modified residue" description="4-aspartylphosphate" evidence="3">
    <location>
        <position position="67"/>
    </location>
</feature>
<dbReference type="SUPFAM" id="SSF55073">
    <property type="entry name" value="Nucleotide cyclase"/>
    <property type="match status" value="1"/>
</dbReference>
<dbReference type="CDD" id="cd01949">
    <property type="entry name" value="GGDEF"/>
    <property type="match status" value="1"/>
</dbReference>
<keyword evidence="3" id="KW-0597">Phosphoprotein</keyword>
<gene>
    <name evidence="6" type="ORF">VVD49_04990</name>
</gene>
<dbReference type="InterPro" id="IPR029787">
    <property type="entry name" value="Nucleotide_cyclase"/>
</dbReference>
<dbReference type="Gene3D" id="3.40.50.2300">
    <property type="match status" value="1"/>
</dbReference>
<dbReference type="InterPro" id="IPR011006">
    <property type="entry name" value="CheY-like_superfamily"/>
</dbReference>
<dbReference type="RefSeq" id="WP_327598031.1">
    <property type="nucleotide sequence ID" value="NZ_JAYXHS010000001.1"/>
</dbReference>
<keyword evidence="6" id="KW-0548">Nucleotidyltransferase</keyword>
<dbReference type="PANTHER" id="PTHR45138">
    <property type="entry name" value="REGULATORY COMPONENTS OF SENSORY TRANSDUCTION SYSTEM"/>
    <property type="match status" value="1"/>
</dbReference>
<dbReference type="Gene3D" id="3.30.70.270">
    <property type="match status" value="1"/>
</dbReference>
<proteinExistence type="predicted"/>
<protein>
    <recommendedName>
        <fullName evidence="1">diguanylate cyclase</fullName>
        <ecNumber evidence="1">2.7.7.65</ecNumber>
    </recommendedName>
</protein>
<dbReference type="SMART" id="SM00448">
    <property type="entry name" value="REC"/>
    <property type="match status" value="1"/>
</dbReference>
<dbReference type="PANTHER" id="PTHR45138:SF9">
    <property type="entry name" value="DIGUANYLATE CYCLASE DGCM-RELATED"/>
    <property type="match status" value="1"/>
</dbReference>
<dbReference type="SMART" id="SM00267">
    <property type="entry name" value="GGDEF"/>
    <property type="match status" value="1"/>
</dbReference>
<dbReference type="GO" id="GO:0052621">
    <property type="term" value="F:diguanylate cyclase activity"/>
    <property type="evidence" value="ECO:0007669"/>
    <property type="project" value="UniProtKB-EC"/>
</dbReference>
<dbReference type="InterPro" id="IPR050469">
    <property type="entry name" value="Diguanylate_Cyclase"/>
</dbReference>
<evidence type="ECO:0000313" key="7">
    <source>
        <dbReference type="Proteomes" id="UP001331561"/>
    </source>
</evidence>
<dbReference type="EMBL" id="JAYXHS010000001">
    <property type="protein sequence ID" value="MEC5385067.1"/>
    <property type="molecule type" value="Genomic_DNA"/>
</dbReference>
<dbReference type="Pfam" id="PF00990">
    <property type="entry name" value="GGDEF"/>
    <property type="match status" value="1"/>
</dbReference>
<feature type="domain" description="Response regulatory" evidence="4">
    <location>
        <begin position="19"/>
        <end position="134"/>
    </location>
</feature>
<evidence type="ECO:0000256" key="2">
    <source>
        <dbReference type="ARBA" id="ARBA00034247"/>
    </source>
</evidence>
<dbReference type="NCBIfam" id="TIGR00254">
    <property type="entry name" value="GGDEF"/>
    <property type="match status" value="1"/>
</dbReference>
<reference evidence="6 7" key="1">
    <citation type="submission" date="2024-01" db="EMBL/GenBank/DDBJ databases">
        <title>Uliginosibacterium soil sp. nov.</title>
        <authorList>
            <person name="Lv Y."/>
        </authorList>
    </citation>
    <scope>NUCLEOTIDE SEQUENCE [LARGE SCALE GENOMIC DNA]</scope>
    <source>
        <strain evidence="6 7">H3</strain>
    </source>
</reference>
<evidence type="ECO:0000313" key="6">
    <source>
        <dbReference type="EMBL" id="MEC5385067.1"/>
    </source>
</evidence>
<accession>A0ABU6JZF7</accession>
<feature type="domain" description="GGDEF" evidence="5">
    <location>
        <begin position="177"/>
        <end position="314"/>
    </location>
</feature>
<evidence type="ECO:0000259" key="5">
    <source>
        <dbReference type="PROSITE" id="PS50887"/>
    </source>
</evidence>
<comment type="caution">
    <text evidence="6">The sequence shown here is derived from an EMBL/GenBank/DDBJ whole genome shotgun (WGS) entry which is preliminary data.</text>
</comment>
<dbReference type="InterPro" id="IPR043128">
    <property type="entry name" value="Rev_trsase/Diguanyl_cyclase"/>
</dbReference>
<dbReference type="Proteomes" id="UP001331561">
    <property type="component" value="Unassembled WGS sequence"/>
</dbReference>
<dbReference type="PROSITE" id="PS50110">
    <property type="entry name" value="RESPONSE_REGULATORY"/>
    <property type="match status" value="1"/>
</dbReference>
<dbReference type="Pfam" id="PF00072">
    <property type="entry name" value="Response_reg"/>
    <property type="match status" value="1"/>
</dbReference>
<dbReference type="SUPFAM" id="SSF52172">
    <property type="entry name" value="CheY-like"/>
    <property type="match status" value="1"/>
</dbReference>
<dbReference type="InterPro" id="IPR000160">
    <property type="entry name" value="GGDEF_dom"/>
</dbReference>
<organism evidence="6 7">
    <name type="scientific">Uliginosibacterium silvisoli</name>
    <dbReference type="NCBI Taxonomy" id="3114758"/>
    <lineage>
        <taxon>Bacteria</taxon>
        <taxon>Pseudomonadati</taxon>
        <taxon>Pseudomonadota</taxon>
        <taxon>Betaproteobacteria</taxon>
        <taxon>Rhodocyclales</taxon>
        <taxon>Zoogloeaceae</taxon>
        <taxon>Uliginosibacterium</taxon>
    </lineage>
</organism>
<keyword evidence="7" id="KW-1185">Reference proteome</keyword>
<evidence type="ECO:0000256" key="3">
    <source>
        <dbReference type="PROSITE-ProRule" id="PRU00169"/>
    </source>
</evidence>
<sequence length="314" mass="34740">MTPAELNNPLLQMLHEKPTLLIVDDHAGSIQTLYEIFKDEYEVCFATSGAQALERCKERQPQLILLDVMMPDMDGFEVCHRLKSEPLTEAIPIIFVTGTDDPYQEARGLDAGAADFITKPFHARVVMARVRTQLTLKRQTDLLRSLVLMDGLTGVANRRHFDATLENEWRRCARTGSPLALILLDVDFFKDYNDFYGHPAGDVCLQRVAHQLSAILERPGDMAARYGGEEFVCLLPDTPMEGALAVATEMESAVRALAIPHARSQVTNLVTVSVGVAVTVPKAAEDPGELVFCADLQMYKAKNAGRAQVKSQQL</sequence>
<comment type="catalytic activity">
    <reaction evidence="2">
        <text>2 GTP = 3',3'-c-di-GMP + 2 diphosphate</text>
        <dbReference type="Rhea" id="RHEA:24898"/>
        <dbReference type="ChEBI" id="CHEBI:33019"/>
        <dbReference type="ChEBI" id="CHEBI:37565"/>
        <dbReference type="ChEBI" id="CHEBI:58805"/>
        <dbReference type="EC" id="2.7.7.65"/>
    </reaction>
</comment>
<dbReference type="EC" id="2.7.7.65" evidence="1"/>
<name>A0ABU6JZF7_9RHOO</name>